<organism evidence="1 2">
    <name type="scientific">Brassica cretica</name>
    <name type="common">Mustard</name>
    <dbReference type="NCBI Taxonomy" id="69181"/>
    <lineage>
        <taxon>Eukaryota</taxon>
        <taxon>Viridiplantae</taxon>
        <taxon>Streptophyta</taxon>
        <taxon>Embryophyta</taxon>
        <taxon>Tracheophyta</taxon>
        <taxon>Spermatophyta</taxon>
        <taxon>Magnoliopsida</taxon>
        <taxon>eudicotyledons</taxon>
        <taxon>Gunneridae</taxon>
        <taxon>Pentapetalae</taxon>
        <taxon>rosids</taxon>
        <taxon>malvids</taxon>
        <taxon>Brassicales</taxon>
        <taxon>Brassicaceae</taxon>
        <taxon>Brassiceae</taxon>
        <taxon>Brassica</taxon>
    </lineage>
</organism>
<reference evidence="1 2" key="1">
    <citation type="journal article" date="2020" name="BMC Genomics">
        <title>Intraspecific diversification of the crop wild relative Brassica cretica Lam. using demographic model selection.</title>
        <authorList>
            <person name="Kioukis A."/>
            <person name="Michalopoulou V.A."/>
            <person name="Briers L."/>
            <person name="Pirintsos S."/>
            <person name="Studholme D.J."/>
            <person name="Pavlidis P."/>
            <person name="Sarris P.F."/>
        </authorList>
    </citation>
    <scope>NUCLEOTIDE SEQUENCE [LARGE SCALE GENOMIC DNA]</scope>
    <source>
        <strain evidence="2">cv. PFS-1207/04</strain>
    </source>
</reference>
<gene>
    <name evidence="1" type="ORF">DY000_02015013</name>
</gene>
<name>A0ABQ7DCI6_BRACR</name>
<proteinExistence type="predicted"/>
<sequence length="222" mass="24932">MENDLASDREISVESDVVGAGEIEMKSPDTKQCIESFFDDHNMGFKHSEMRNCTGFLCSQRYEGGWKKVLASNKLKHGYNDLMSAGIIDRTKTNESESAALLVTLWTVQEISEITKLETLTMARSLPLLGMKQLRNGNSSMPGQLHRPDSQIQGESNTIQLHSQKTDYYRHQGVCPAVPPPPNPTRLHWKSPSQLKMCLTNSLPRMMSTTHPNNKDVASVLW</sequence>
<accession>A0ABQ7DCI6</accession>
<protein>
    <submittedName>
        <fullName evidence="1">Uncharacterized protein</fullName>
    </submittedName>
</protein>
<keyword evidence="2" id="KW-1185">Reference proteome</keyword>
<evidence type="ECO:0000313" key="2">
    <source>
        <dbReference type="Proteomes" id="UP000266723"/>
    </source>
</evidence>
<dbReference type="Proteomes" id="UP000266723">
    <property type="component" value="Unassembled WGS sequence"/>
</dbReference>
<dbReference type="EMBL" id="QGKV02000759">
    <property type="protein sequence ID" value="KAF3569285.1"/>
    <property type="molecule type" value="Genomic_DNA"/>
</dbReference>
<comment type="caution">
    <text evidence="1">The sequence shown here is derived from an EMBL/GenBank/DDBJ whole genome shotgun (WGS) entry which is preliminary data.</text>
</comment>
<evidence type="ECO:0000313" key="1">
    <source>
        <dbReference type="EMBL" id="KAF3569285.1"/>
    </source>
</evidence>